<evidence type="ECO:0000313" key="3">
    <source>
        <dbReference type="Proteomes" id="UP000237000"/>
    </source>
</evidence>
<dbReference type="Pfam" id="PF13456">
    <property type="entry name" value="RVT_3"/>
    <property type="match status" value="1"/>
</dbReference>
<dbReference type="EMBL" id="JXTC01000192">
    <property type="protein sequence ID" value="PON82575.1"/>
    <property type="molecule type" value="Genomic_DNA"/>
</dbReference>
<reference evidence="3" key="1">
    <citation type="submission" date="2016-06" db="EMBL/GenBank/DDBJ databases">
        <title>Parallel loss of symbiosis genes in relatives of nitrogen-fixing non-legume Parasponia.</title>
        <authorList>
            <person name="Van Velzen R."/>
            <person name="Holmer R."/>
            <person name="Bu F."/>
            <person name="Rutten L."/>
            <person name="Van Zeijl A."/>
            <person name="Liu W."/>
            <person name="Santuari L."/>
            <person name="Cao Q."/>
            <person name="Sharma T."/>
            <person name="Shen D."/>
            <person name="Roswanjaya Y."/>
            <person name="Wardhani T."/>
            <person name="Kalhor M.S."/>
            <person name="Jansen J."/>
            <person name="Van den Hoogen J."/>
            <person name="Gungor B."/>
            <person name="Hartog M."/>
            <person name="Hontelez J."/>
            <person name="Verver J."/>
            <person name="Yang W.-C."/>
            <person name="Schijlen E."/>
            <person name="Repin R."/>
            <person name="Schilthuizen M."/>
            <person name="Schranz E."/>
            <person name="Heidstra R."/>
            <person name="Miyata K."/>
            <person name="Fedorova E."/>
            <person name="Kohlen W."/>
            <person name="Bisseling T."/>
            <person name="Smit S."/>
            <person name="Geurts R."/>
        </authorList>
    </citation>
    <scope>NUCLEOTIDE SEQUENCE [LARGE SCALE GENOMIC DNA]</scope>
    <source>
        <strain evidence="3">cv. RG33-2</strain>
    </source>
</reference>
<dbReference type="OrthoDB" id="1750738at2759"/>
<dbReference type="InParanoid" id="A0A2P5EAJ6"/>
<name>A0A2P5EAJ6_TREOI</name>
<feature type="domain" description="RNase H type-1" evidence="1">
    <location>
        <begin position="19"/>
        <end position="67"/>
    </location>
</feature>
<evidence type="ECO:0000259" key="1">
    <source>
        <dbReference type="Pfam" id="PF13456"/>
    </source>
</evidence>
<dbReference type="InterPro" id="IPR044730">
    <property type="entry name" value="RNase_H-like_dom_plant"/>
</dbReference>
<evidence type="ECO:0000313" key="2">
    <source>
        <dbReference type="EMBL" id="PON82575.1"/>
    </source>
</evidence>
<dbReference type="GO" id="GO:0004523">
    <property type="term" value="F:RNA-DNA hybrid ribonuclease activity"/>
    <property type="evidence" value="ECO:0007669"/>
    <property type="project" value="InterPro"/>
</dbReference>
<dbReference type="PANTHER" id="PTHR47723">
    <property type="entry name" value="OS05G0353850 PROTEIN"/>
    <property type="match status" value="1"/>
</dbReference>
<dbReference type="InterPro" id="IPR002156">
    <property type="entry name" value="RNaseH_domain"/>
</dbReference>
<protein>
    <recommendedName>
        <fullName evidence="1">RNase H type-1 domain-containing protein</fullName>
    </recommendedName>
</protein>
<dbReference type="PANTHER" id="PTHR47723:SF21">
    <property type="entry name" value="POLYNUCLEOTIDYL TRANSFERASE, RIBONUCLEASE H-LIKE SUPERFAMILY PROTEIN"/>
    <property type="match status" value="1"/>
</dbReference>
<dbReference type="CDD" id="cd06222">
    <property type="entry name" value="RNase_H_like"/>
    <property type="match status" value="1"/>
</dbReference>
<organism evidence="2 3">
    <name type="scientific">Trema orientale</name>
    <name type="common">Charcoal tree</name>
    <name type="synonym">Celtis orientalis</name>
    <dbReference type="NCBI Taxonomy" id="63057"/>
    <lineage>
        <taxon>Eukaryota</taxon>
        <taxon>Viridiplantae</taxon>
        <taxon>Streptophyta</taxon>
        <taxon>Embryophyta</taxon>
        <taxon>Tracheophyta</taxon>
        <taxon>Spermatophyta</taxon>
        <taxon>Magnoliopsida</taxon>
        <taxon>eudicotyledons</taxon>
        <taxon>Gunneridae</taxon>
        <taxon>Pentapetalae</taxon>
        <taxon>rosids</taxon>
        <taxon>fabids</taxon>
        <taxon>Rosales</taxon>
        <taxon>Cannabaceae</taxon>
        <taxon>Trema</taxon>
    </lineage>
</organism>
<comment type="caution">
    <text evidence="2">The sequence shown here is derived from an EMBL/GenBank/DDBJ whole genome shotgun (WGS) entry which is preliminary data.</text>
</comment>
<keyword evidence="3" id="KW-1185">Reference proteome</keyword>
<gene>
    <name evidence="2" type="ORF">TorRG33x02_216600</name>
</gene>
<dbReference type="AlphaFoldDB" id="A0A2P5EAJ6"/>
<dbReference type="Proteomes" id="UP000237000">
    <property type="component" value="Unassembled WGS sequence"/>
</dbReference>
<proteinExistence type="predicted"/>
<sequence>MANCDKKWKAPAMGQLKLNVDAAIKSSLGFISIGAVVRDCHGVVLGALSSTFAGHLSPSSAECVAVHERIKFKALEGPMVRDISRLLDRLRNASYRFTCCSCNAATHNLAQFAFLNNISQCWFYSIPDWLTTIILDDLT</sequence>
<dbReference type="GO" id="GO:0003676">
    <property type="term" value="F:nucleic acid binding"/>
    <property type="evidence" value="ECO:0007669"/>
    <property type="project" value="InterPro"/>
</dbReference>
<dbReference type="InterPro" id="IPR053151">
    <property type="entry name" value="RNase_H-like"/>
</dbReference>
<accession>A0A2P5EAJ6</accession>